<dbReference type="PANTHER" id="PTHR48101:SF1">
    <property type="entry name" value="METHYLMALONYL-COA MUTASE, LARGE SUBUNIT"/>
    <property type="match status" value="1"/>
</dbReference>
<protein>
    <submittedName>
        <fullName evidence="7">Methylmalonyl-CoA mutase-like protein</fullName>
    </submittedName>
</protein>
<dbReference type="NCBIfam" id="TIGR00640">
    <property type="entry name" value="acid_CoA_mut_C"/>
    <property type="match status" value="1"/>
</dbReference>
<name>Q07LM6_RHOP5</name>
<proteinExistence type="predicted"/>
<dbReference type="Gene3D" id="3.40.50.280">
    <property type="entry name" value="Cobalamin-binding domain"/>
    <property type="match status" value="1"/>
</dbReference>
<sequence>MTDREIKVLVAKPGLDGHDVGAKIVAHALTDAGFDVIYTGLRQSPEAIVDTVVKTNADVVGLSVLSGAHLSLCRRVRDLMIERGLHDKLWLVGGNIPENDRMVLRQLGFKGVFPTGARTGDIVTFIRENVK</sequence>
<dbReference type="eggNOG" id="COG2185">
    <property type="taxonomic scope" value="Bacteria"/>
</dbReference>
<dbReference type="InterPro" id="IPR006159">
    <property type="entry name" value="Acid_CoA_mut_C"/>
</dbReference>
<accession>Q07LM6</accession>
<keyword evidence="4" id="KW-0413">Isomerase</keyword>
<dbReference type="Pfam" id="PF02310">
    <property type="entry name" value="B12-binding"/>
    <property type="match status" value="1"/>
</dbReference>
<dbReference type="InterPro" id="IPR036724">
    <property type="entry name" value="Cobalamin-bd_sf"/>
</dbReference>
<gene>
    <name evidence="7" type="ordered locus">RPE_3223</name>
</gene>
<dbReference type="GO" id="GO:0031419">
    <property type="term" value="F:cobalamin binding"/>
    <property type="evidence" value="ECO:0007669"/>
    <property type="project" value="UniProtKB-KW"/>
</dbReference>
<evidence type="ECO:0000256" key="2">
    <source>
        <dbReference type="ARBA" id="ARBA00022628"/>
    </source>
</evidence>
<keyword evidence="5" id="KW-0170">Cobalt</keyword>
<dbReference type="GO" id="GO:0046872">
    <property type="term" value="F:metal ion binding"/>
    <property type="evidence" value="ECO:0007669"/>
    <property type="project" value="UniProtKB-KW"/>
</dbReference>
<evidence type="ECO:0000256" key="4">
    <source>
        <dbReference type="ARBA" id="ARBA00023235"/>
    </source>
</evidence>
<evidence type="ECO:0000256" key="3">
    <source>
        <dbReference type="ARBA" id="ARBA00022723"/>
    </source>
</evidence>
<dbReference type="PROSITE" id="PS51332">
    <property type="entry name" value="B12_BINDING"/>
    <property type="match status" value="1"/>
</dbReference>
<dbReference type="HOGENOM" id="CLU_128233_0_0_5"/>
<feature type="domain" description="B12-binding" evidence="6">
    <location>
        <begin position="5"/>
        <end position="131"/>
    </location>
</feature>
<dbReference type="SUPFAM" id="SSF52242">
    <property type="entry name" value="Cobalamin (vitamin B12)-binding domain"/>
    <property type="match status" value="1"/>
</dbReference>
<reference evidence="7" key="1">
    <citation type="submission" date="2006-09" db="EMBL/GenBank/DDBJ databases">
        <title>Complete sequence of Rhodopseudomonas palustris BisA53.</title>
        <authorList>
            <consortium name="US DOE Joint Genome Institute"/>
            <person name="Copeland A."/>
            <person name="Lucas S."/>
            <person name="Lapidus A."/>
            <person name="Barry K."/>
            <person name="Detter J.C."/>
            <person name="Glavina del Rio T."/>
            <person name="Hammon N."/>
            <person name="Israni S."/>
            <person name="Dalin E."/>
            <person name="Tice H."/>
            <person name="Pitluck S."/>
            <person name="Chain P."/>
            <person name="Malfatti S."/>
            <person name="Shin M."/>
            <person name="Vergez L."/>
            <person name="Schmutz J."/>
            <person name="Larimer F."/>
            <person name="Land M."/>
            <person name="Hauser L."/>
            <person name="Pelletier D.A."/>
            <person name="Kyrpides N."/>
            <person name="Kim E."/>
            <person name="Harwood C.S."/>
            <person name="Oda Y."/>
            <person name="Richardson P."/>
        </authorList>
    </citation>
    <scope>NUCLEOTIDE SEQUENCE [LARGE SCALE GENOMIC DNA]</scope>
    <source>
        <strain evidence="7">BisA53</strain>
    </source>
</reference>
<dbReference type="AlphaFoldDB" id="Q07LM6"/>
<evidence type="ECO:0000256" key="1">
    <source>
        <dbReference type="ARBA" id="ARBA00001922"/>
    </source>
</evidence>
<keyword evidence="3" id="KW-0479">Metal-binding</keyword>
<organism evidence="7">
    <name type="scientific">Rhodopseudomonas palustris (strain BisA53)</name>
    <dbReference type="NCBI Taxonomy" id="316055"/>
    <lineage>
        <taxon>Bacteria</taxon>
        <taxon>Pseudomonadati</taxon>
        <taxon>Pseudomonadota</taxon>
        <taxon>Alphaproteobacteria</taxon>
        <taxon>Hyphomicrobiales</taxon>
        <taxon>Nitrobacteraceae</taxon>
        <taxon>Rhodopseudomonas</taxon>
    </lineage>
</organism>
<dbReference type="InterPro" id="IPR006158">
    <property type="entry name" value="Cobalamin-bd"/>
</dbReference>
<dbReference type="PANTHER" id="PTHR48101">
    <property type="entry name" value="METHYLMALONYL-COA MUTASE, MITOCHONDRIAL-RELATED"/>
    <property type="match status" value="1"/>
</dbReference>
<evidence type="ECO:0000259" key="6">
    <source>
        <dbReference type="PROSITE" id="PS51332"/>
    </source>
</evidence>
<dbReference type="EMBL" id="CP000463">
    <property type="protein sequence ID" value="ABJ07158.1"/>
    <property type="molecule type" value="Genomic_DNA"/>
</dbReference>
<dbReference type="KEGG" id="rpe:RPE_3223"/>
<evidence type="ECO:0000256" key="5">
    <source>
        <dbReference type="ARBA" id="ARBA00023285"/>
    </source>
</evidence>
<keyword evidence="2" id="KW-0846">Cobalamin</keyword>
<dbReference type="STRING" id="316055.RPE_3223"/>
<dbReference type="OrthoDB" id="9788468at2"/>
<evidence type="ECO:0000313" key="7">
    <source>
        <dbReference type="EMBL" id="ABJ07158.1"/>
    </source>
</evidence>
<comment type="cofactor">
    <cofactor evidence="1">
        <name>adenosylcob(III)alamin</name>
        <dbReference type="ChEBI" id="CHEBI:18408"/>
    </cofactor>
</comment>
<dbReference type="GO" id="GO:0016853">
    <property type="term" value="F:isomerase activity"/>
    <property type="evidence" value="ECO:0007669"/>
    <property type="project" value="UniProtKB-KW"/>
</dbReference>